<protein>
    <submittedName>
        <fullName evidence="2">Co-chaperonin GroES</fullName>
    </submittedName>
</protein>
<dbReference type="SMART" id="SM00883">
    <property type="entry name" value="Cpn10"/>
    <property type="match status" value="1"/>
</dbReference>
<dbReference type="InterPro" id="IPR011032">
    <property type="entry name" value="GroES-like_sf"/>
</dbReference>
<dbReference type="Gene3D" id="2.30.33.40">
    <property type="entry name" value="GroES chaperonin"/>
    <property type="match status" value="1"/>
</dbReference>
<proteinExistence type="predicted"/>
<dbReference type="SUPFAM" id="SSF50129">
    <property type="entry name" value="GroES-like"/>
    <property type="match status" value="1"/>
</dbReference>
<evidence type="ECO:0000256" key="1">
    <source>
        <dbReference type="ARBA" id="ARBA00023186"/>
    </source>
</evidence>
<dbReference type="GO" id="GO:0044183">
    <property type="term" value="F:protein folding chaperone"/>
    <property type="evidence" value="ECO:0007669"/>
    <property type="project" value="InterPro"/>
</dbReference>
<gene>
    <name evidence="2" type="primary">groES</name>
</gene>
<dbReference type="InterPro" id="IPR037124">
    <property type="entry name" value="Chaperonin_GroES_sf"/>
</dbReference>
<dbReference type="EMBL" id="KU970583">
    <property type="protein sequence ID" value="ASN63177.1"/>
    <property type="molecule type" value="Genomic_DNA"/>
</dbReference>
<reference evidence="2" key="1">
    <citation type="submission" date="2016-03" db="EMBL/GenBank/DDBJ databases">
        <title>Novel chaperonins are prevalent in the virioplankton and link to viral biology and ecology.</title>
        <authorList>
            <person name="Marine R.L."/>
            <person name="Nasko D.J."/>
            <person name="Polson S.W."/>
            <person name="Wommack K.E."/>
        </authorList>
    </citation>
    <scope>NUCLEOTIDE SEQUENCE</scope>
</reference>
<keyword evidence="1" id="KW-0143">Chaperone</keyword>
<dbReference type="GO" id="GO:0005524">
    <property type="term" value="F:ATP binding"/>
    <property type="evidence" value="ECO:0007669"/>
    <property type="project" value="InterPro"/>
</dbReference>
<accession>A0A221S2T5</accession>
<name>A0A221S2T5_9VIRU</name>
<dbReference type="CDD" id="cd00320">
    <property type="entry name" value="cpn10"/>
    <property type="match status" value="1"/>
</dbReference>
<organism evidence="2">
    <name type="scientific">uncultured virus</name>
    <dbReference type="NCBI Taxonomy" id="340016"/>
    <lineage>
        <taxon>Viruses</taxon>
        <taxon>environmental samples</taxon>
    </lineage>
</organism>
<sequence>MTKTLLVPDYIVEQQRAKKQAEEAAKSKSISERVPQPTGWRILVMPYMGREKTEGGIYIPDAAREKEARATTVAYVVKVGPLAYQDPNKFGDGCEPWCKEGDWVCIGRYAGSRFNIEGGEVRIINDDEVIATIIDPDDIKTYGV</sequence>
<dbReference type="Pfam" id="PF00166">
    <property type="entry name" value="Cpn10"/>
    <property type="match status" value="1"/>
</dbReference>
<dbReference type="InterPro" id="IPR020818">
    <property type="entry name" value="Chaperonin_GroES"/>
</dbReference>
<evidence type="ECO:0000313" key="2">
    <source>
        <dbReference type="EMBL" id="ASN63177.1"/>
    </source>
</evidence>